<feature type="signal peptide" evidence="2">
    <location>
        <begin position="1"/>
        <end position="17"/>
    </location>
</feature>
<feature type="chain" id="PRO_5047399314" evidence="2">
    <location>
        <begin position="18"/>
        <end position="169"/>
    </location>
</feature>
<evidence type="ECO:0000256" key="1">
    <source>
        <dbReference type="SAM" id="MobiDB-lite"/>
    </source>
</evidence>
<dbReference type="Proteomes" id="UP000695000">
    <property type="component" value="Unplaced"/>
</dbReference>
<feature type="region of interest" description="Disordered" evidence="1">
    <location>
        <begin position="82"/>
        <end position="169"/>
    </location>
</feature>
<evidence type="ECO:0000313" key="3">
    <source>
        <dbReference type="Proteomes" id="UP000695000"/>
    </source>
</evidence>
<organism evidence="3 4">
    <name type="scientific">Nicrophorus vespilloides</name>
    <name type="common">Boreal carrion beetle</name>
    <dbReference type="NCBI Taxonomy" id="110193"/>
    <lineage>
        <taxon>Eukaryota</taxon>
        <taxon>Metazoa</taxon>
        <taxon>Ecdysozoa</taxon>
        <taxon>Arthropoda</taxon>
        <taxon>Hexapoda</taxon>
        <taxon>Insecta</taxon>
        <taxon>Pterygota</taxon>
        <taxon>Neoptera</taxon>
        <taxon>Endopterygota</taxon>
        <taxon>Coleoptera</taxon>
        <taxon>Polyphaga</taxon>
        <taxon>Staphyliniformia</taxon>
        <taxon>Silphidae</taxon>
        <taxon>Nicrophorinae</taxon>
        <taxon>Nicrophorus</taxon>
    </lineage>
</organism>
<keyword evidence="2" id="KW-0732">Signal</keyword>
<dbReference type="GeneID" id="108569256"/>
<accession>A0ABM1NHC7</accession>
<proteinExistence type="predicted"/>
<keyword evidence="3" id="KW-1185">Reference proteome</keyword>
<feature type="compositionally biased region" description="Low complexity" evidence="1">
    <location>
        <begin position="151"/>
        <end position="162"/>
    </location>
</feature>
<evidence type="ECO:0000256" key="2">
    <source>
        <dbReference type="SAM" id="SignalP"/>
    </source>
</evidence>
<reference evidence="4" key="1">
    <citation type="submission" date="2025-08" db="UniProtKB">
        <authorList>
            <consortium name="RefSeq"/>
        </authorList>
    </citation>
    <scope>IDENTIFICATION</scope>
    <source>
        <tissue evidence="4">Whole Larva</tissue>
    </source>
</reference>
<dbReference type="RefSeq" id="XP_017786227.1">
    <property type="nucleotide sequence ID" value="XM_017930738.1"/>
</dbReference>
<gene>
    <name evidence="4" type="primary">LOC108569256</name>
</gene>
<evidence type="ECO:0000313" key="4">
    <source>
        <dbReference type="RefSeq" id="XP_017786227.1"/>
    </source>
</evidence>
<protein>
    <submittedName>
        <fullName evidence="4">Glycine-rich RNA-binding protein-like isoform X1</fullName>
    </submittedName>
</protein>
<feature type="compositionally biased region" description="Gly residues" evidence="1">
    <location>
        <begin position="105"/>
        <end position="150"/>
    </location>
</feature>
<sequence length="169" mass="16336">MRSALVLLAFAVAIAGAQRVGVVYLIDLIGRGNVDGDSNSIQGRSKDLINRPAGILFLPLSTNKPLPDGVYIEDEKASESANALSDLGEKGETKFGRAKRSALPGYGGRGGLGGGGGIGGGGGGGGRPCCGGGGGGGGRPGGGGKGGGSSGSWSKASASSGSWGRGYGR</sequence>
<name>A0ABM1NHC7_NICVS</name>